<accession>A0A4S4EPM7</accession>
<reference evidence="1 2" key="1">
    <citation type="journal article" date="2018" name="Proc. Natl. Acad. Sci. U.S.A.">
        <title>Draft genome sequence of Camellia sinensis var. sinensis provides insights into the evolution of the tea genome and tea quality.</title>
        <authorList>
            <person name="Wei C."/>
            <person name="Yang H."/>
            <person name="Wang S."/>
            <person name="Zhao J."/>
            <person name="Liu C."/>
            <person name="Gao L."/>
            <person name="Xia E."/>
            <person name="Lu Y."/>
            <person name="Tai Y."/>
            <person name="She G."/>
            <person name="Sun J."/>
            <person name="Cao H."/>
            <person name="Tong W."/>
            <person name="Gao Q."/>
            <person name="Li Y."/>
            <person name="Deng W."/>
            <person name="Jiang X."/>
            <person name="Wang W."/>
            <person name="Chen Q."/>
            <person name="Zhang S."/>
            <person name="Li H."/>
            <person name="Wu J."/>
            <person name="Wang P."/>
            <person name="Li P."/>
            <person name="Shi C."/>
            <person name="Zheng F."/>
            <person name="Jian J."/>
            <person name="Huang B."/>
            <person name="Shan D."/>
            <person name="Shi M."/>
            <person name="Fang C."/>
            <person name="Yue Y."/>
            <person name="Li F."/>
            <person name="Li D."/>
            <person name="Wei S."/>
            <person name="Han B."/>
            <person name="Jiang C."/>
            <person name="Yin Y."/>
            <person name="Xia T."/>
            <person name="Zhang Z."/>
            <person name="Bennetzen J.L."/>
            <person name="Zhao S."/>
            <person name="Wan X."/>
        </authorList>
    </citation>
    <scope>NUCLEOTIDE SEQUENCE [LARGE SCALE GENOMIC DNA]</scope>
    <source>
        <strain evidence="2">cv. Shuchazao</strain>
        <tissue evidence="1">Leaf</tissue>
    </source>
</reference>
<organism evidence="1 2">
    <name type="scientific">Camellia sinensis var. sinensis</name>
    <name type="common">China tea</name>
    <dbReference type="NCBI Taxonomy" id="542762"/>
    <lineage>
        <taxon>Eukaryota</taxon>
        <taxon>Viridiplantae</taxon>
        <taxon>Streptophyta</taxon>
        <taxon>Embryophyta</taxon>
        <taxon>Tracheophyta</taxon>
        <taxon>Spermatophyta</taxon>
        <taxon>Magnoliopsida</taxon>
        <taxon>eudicotyledons</taxon>
        <taxon>Gunneridae</taxon>
        <taxon>Pentapetalae</taxon>
        <taxon>asterids</taxon>
        <taxon>Ericales</taxon>
        <taxon>Theaceae</taxon>
        <taxon>Camellia</taxon>
    </lineage>
</organism>
<protein>
    <recommendedName>
        <fullName evidence="3">YqgF/RNase H-like domain-containing protein</fullName>
    </recommendedName>
</protein>
<evidence type="ECO:0000313" key="2">
    <source>
        <dbReference type="Proteomes" id="UP000306102"/>
    </source>
</evidence>
<evidence type="ECO:0000313" key="1">
    <source>
        <dbReference type="EMBL" id="THG18689.1"/>
    </source>
</evidence>
<dbReference type="GO" id="GO:0000967">
    <property type="term" value="P:rRNA 5'-end processing"/>
    <property type="evidence" value="ECO:0007669"/>
    <property type="project" value="TreeGrafter"/>
</dbReference>
<dbReference type="PANTHER" id="PTHR33317">
    <property type="entry name" value="POLYNUCLEOTIDYL TRANSFERASE, RIBONUCLEASE H-LIKE SUPERFAMILY PROTEIN"/>
    <property type="match status" value="1"/>
</dbReference>
<dbReference type="SUPFAM" id="SSF53098">
    <property type="entry name" value="Ribonuclease H-like"/>
    <property type="match status" value="1"/>
</dbReference>
<name>A0A4S4EPM7_CAMSN</name>
<dbReference type="InterPro" id="IPR037027">
    <property type="entry name" value="YqgF/RNaseH-like_dom_sf"/>
</dbReference>
<dbReference type="InterPro" id="IPR012337">
    <property type="entry name" value="RNaseH-like_sf"/>
</dbReference>
<dbReference type="InterPro" id="IPR005227">
    <property type="entry name" value="YqgF"/>
</dbReference>
<dbReference type="PANTHER" id="PTHR33317:SF4">
    <property type="entry name" value="POLYNUCLEOTIDYL TRANSFERASE, RIBONUCLEASE H-LIKE SUPERFAMILY PROTEIN"/>
    <property type="match status" value="1"/>
</dbReference>
<dbReference type="EMBL" id="SDRB02002892">
    <property type="protein sequence ID" value="THG18689.1"/>
    <property type="molecule type" value="Genomic_DNA"/>
</dbReference>
<proteinExistence type="predicted"/>
<sequence length="241" mass="27102">MALHLGVPLSSLTHPALRKGTSALNPHRLPSTIHMCKCPTIRALSSEEIPPNALRWKRDPTWRGGFSLRVDLGMSRTGLALSKGFSIRPLTVLELRGQKLELRLIEIAERQETQQSNKVRGVAGRFAVRAAEYCSWMYCLFSFTDLSSKNAGLEVYLQDEHGTSTEAMNLMIDRGFVSNDKALALWKCVVLWVLWLERNARIFEGREDDIEIRRILDNRSMSNIDLAPAPVSCRVDTGTPP</sequence>
<keyword evidence="2" id="KW-1185">Reference proteome</keyword>
<comment type="caution">
    <text evidence="1">The sequence shown here is derived from an EMBL/GenBank/DDBJ whole genome shotgun (WGS) entry which is preliminary data.</text>
</comment>
<evidence type="ECO:0008006" key="3">
    <source>
        <dbReference type="Google" id="ProtNLM"/>
    </source>
</evidence>
<dbReference type="AlphaFoldDB" id="A0A4S4EPM7"/>
<dbReference type="Proteomes" id="UP000306102">
    <property type="component" value="Unassembled WGS sequence"/>
</dbReference>
<dbReference type="Gene3D" id="3.30.420.140">
    <property type="entry name" value="YqgF/RNase H-like domain"/>
    <property type="match status" value="1"/>
</dbReference>
<gene>
    <name evidence="1" type="ORF">TEA_022498</name>
</gene>
<dbReference type="STRING" id="542762.A0A4S4EPM7"/>